<accession>A0AAF1KMV3</accession>
<dbReference type="AlphaFoldDB" id="A0AAF1KMV3"/>
<name>A0AAF1KMV3_9PROT</name>
<evidence type="ECO:0000313" key="1">
    <source>
        <dbReference type="EMBL" id="MBR0655964.1"/>
    </source>
</evidence>
<gene>
    <name evidence="1" type="ORF">GXW79_12855</name>
</gene>
<dbReference type="Proteomes" id="UP001196068">
    <property type="component" value="Unassembled WGS sequence"/>
</dbReference>
<organism evidence="1 2">
    <name type="scientific">Plastoroseomonas arctica</name>
    <dbReference type="NCBI Taxonomy" id="1509237"/>
    <lineage>
        <taxon>Bacteria</taxon>
        <taxon>Pseudomonadati</taxon>
        <taxon>Pseudomonadota</taxon>
        <taxon>Alphaproteobacteria</taxon>
        <taxon>Acetobacterales</taxon>
        <taxon>Acetobacteraceae</taxon>
        <taxon>Plastoroseomonas</taxon>
    </lineage>
</organism>
<comment type="caution">
    <text evidence="1">The sequence shown here is derived from an EMBL/GenBank/DDBJ whole genome shotgun (WGS) entry which is preliminary data.</text>
</comment>
<dbReference type="RefSeq" id="WP_211874810.1">
    <property type="nucleotide sequence ID" value="NZ_JAAEDH010000014.1"/>
</dbReference>
<keyword evidence="2" id="KW-1185">Reference proteome</keyword>
<protein>
    <submittedName>
        <fullName evidence="1">Uncharacterized protein</fullName>
    </submittedName>
</protein>
<proteinExistence type="predicted"/>
<dbReference type="EMBL" id="JAAEDH010000014">
    <property type="protein sequence ID" value="MBR0655964.1"/>
    <property type="molecule type" value="Genomic_DNA"/>
</dbReference>
<evidence type="ECO:0000313" key="2">
    <source>
        <dbReference type="Proteomes" id="UP001196068"/>
    </source>
</evidence>
<reference evidence="1" key="1">
    <citation type="submission" date="2020-01" db="EMBL/GenBank/DDBJ databases">
        <authorList>
            <person name="Rat A."/>
        </authorList>
    </citation>
    <scope>NUCLEOTIDE SEQUENCE</scope>
    <source>
        <strain evidence="1">LMG 28251</strain>
    </source>
</reference>
<reference evidence="1" key="2">
    <citation type="journal article" date="2021" name="Syst. Appl. Microbiol.">
        <title>Roseomonas hellenica sp. nov., isolated from roots of wild-growing Alkanna tinctoria.</title>
        <authorList>
            <person name="Rat A."/>
            <person name="Naranjo H.D."/>
            <person name="Lebbe L."/>
            <person name="Cnockaert M."/>
            <person name="Krigas N."/>
            <person name="Grigoriadou K."/>
            <person name="Maloupa E."/>
            <person name="Willems A."/>
        </authorList>
    </citation>
    <scope>NUCLEOTIDE SEQUENCE</scope>
    <source>
        <strain evidence="1">LMG 28251</strain>
    </source>
</reference>
<sequence length="64" mass="6709">MGKRKRASPLLAGLLEMTAGEPVARQALARAVTLGAKLRMGERAVALFALSLIEAARRAGPRPA</sequence>